<feature type="region of interest" description="Disordered" evidence="1">
    <location>
        <begin position="1"/>
        <end position="21"/>
    </location>
</feature>
<protein>
    <submittedName>
        <fullName evidence="2">Uncharacterized protein</fullName>
    </submittedName>
</protein>
<feature type="region of interest" description="Disordered" evidence="1">
    <location>
        <begin position="75"/>
        <end position="94"/>
    </location>
</feature>
<comment type="caution">
    <text evidence="2">The sequence shown here is derived from an EMBL/GenBank/DDBJ whole genome shotgun (WGS) entry which is preliminary data.</text>
</comment>
<dbReference type="Proteomes" id="UP000288805">
    <property type="component" value="Unassembled WGS sequence"/>
</dbReference>
<proteinExistence type="predicted"/>
<name>A0A438BNY5_VITVI</name>
<feature type="region of interest" description="Disordered" evidence="1">
    <location>
        <begin position="43"/>
        <end position="66"/>
    </location>
</feature>
<accession>A0A438BNY5</accession>
<dbReference type="EMBL" id="QGNW01002688">
    <property type="protein sequence ID" value="RVW12687.1"/>
    <property type="molecule type" value="Genomic_DNA"/>
</dbReference>
<organism evidence="2 3">
    <name type="scientific">Vitis vinifera</name>
    <name type="common">Grape</name>
    <dbReference type="NCBI Taxonomy" id="29760"/>
    <lineage>
        <taxon>Eukaryota</taxon>
        <taxon>Viridiplantae</taxon>
        <taxon>Streptophyta</taxon>
        <taxon>Embryophyta</taxon>
        <taxon>Tracheophyta</taxon>
        <taxon>Spermatophyta</taxon>
        <taxon>Magnoliopsida</taxon>
        <taxon>eudicotyledons</taxon>
        <taxon>Gunneridae</taxon>
        <taxon>Pentapetalae</taxon>
        <taxon>rosids</taxon>
        <taxon>Vitales</taxon>
        <taxon>Vitaceae</taxon>
        <taxon>Viteae</taxon>
        <taxon>Vitis</taxon>
    </lineage>
</organism>
<evidence type="ECO:0000256" key="1">
    <source>
        <dbReference type="SAM" id="MobiDB-lite"/>
    </source>
</evidence>
<feature type="compositionally biased region" description="Pro residues" evidence="1">
    <location>
        <begin position="10"/>
        <end position="20"/>
    </location>
</feature>
<sequence>MPDATSADPPATPLVPPAAPPISEASITIFATEFRAMHLGLLPPPQTDISRPSEPIAPAEEMTPTKETIRADVPTQATHEVAAEPSSPSENPAT</sequence>
<evidence type="ECO:0000313" key="2">
    <source>
        <dbReference type="EMBL" id="RVW12687.1"/>
    </source>
</evidence>
<evidence type="ECO:0000313" key="3">
    <source>
        <dbReference type="Proteomes" id="UP000288805"/>
    </source>
</evidence>
<reference evidence="2 3" key="1">
    <citation type="journal article" date="2018" name="PLoS Genet.">
        <title>Population sequencing reveals clonal diversity and ancestral inbreeding in the grapevine cultivar Chardonnay.</title>
        <authorList>
            <person name="Roach M.J."/>
            <person name="Johnson D.L."/>
            <person name="Bohlmann J."/>
            <person name="van Vuuren H.J."/>
            <person name="Jones S.J."/>
            <person name="Pretorius I.S."/>
            <person name="Schmidt S.A."/>
            <person name="Borneman A.R."/>
        </authorList>
    </citation>
    <scope>NUCLEOTIDE SEQUENCE [LARGE SCALE GENOMIC DNA]</scope>
    <source>
        <strain evidence="3">cv. Chardonnay</strain>
        <tissue evidence="2">Leaf</tissue>
    </source>
</reference>
<dbReference type="AlphaFoldDB" id="A0A438BNY5"/>
<gene>
    <name evidence="2" type="ORF">CK203_113890</name>
</gene>